<name>A0A382HDY8_9ZZZZ</name>
<dbReference type="PANTHER" id="PTHR23020:SF41">
    <property type="entry name" value="AMINOGLYCOSIDE PHOSPHOTRANSFERASE DOMAIN-CONTAINING PROTEIN"/>
    <property type="match status" value="1"/>
</dbReference>
<protein>
    <recommendedName>
        <fullName evidence="2">CHK kinase-like domain-containing protein</fullName>
    </recommendedName>
</protein>
<dbReference type="InterPro" id="IPR004119">
    <property type="entry name" value="EcKL"/>
</dbReference>
<proteinExistence type="predicted"/>
<dbReference type="Pfam" id="PF02958">
    <property type="entry name" value="EcKL"/>
    <property type="match status" value="1"/>
</dbReference>
<dbReference type="EMBL" id="UINC01060317">
    <property type="protein sequence ID" value="SVB84701.1"/>
    <property type="molecule type" value="Genomic_DNA"/>
</dbReference>
<dbReference type="PANTHER" id="PTHR23020">
    <property type="entry name" value="UNCHARACTERIZED NUCLEAR HORMONE RECEPTOR-RELATED"/>
    <property type="match status" value="1"/>
</dbReference>
<dbReference type="SUPFAM" id="SSF56112">
    <property type="entry name" value="Protein kinase-like (PK-like)"/>
    <property type="match status" value="1"/>
</dbReference>
<accession>A0A382HDY8</accession>
<gene>
    <name evidence="1" type="ORF">METZ01_LOCUS237555</name>
</gene>
<evidence type="ECO:0000313" key="1">
    <source>
        <dbReference type="EMBL" id="SVB84701.1"/>
    </source>
</evidence>
<dbReference type="InterPro" id="IPR011009">
    <property type="entry name" value="Kinase-like_dom_sf"/>
</dbReference>
<organism evidence="1">
    <name type="scientific">marine metagenome</name>
    <dbReference type="NCBI Taxonomy" id="408172"/>
    <lineage>
        <taxon>unclassified sequences</taxon>
        <taxon>metagenomes</taxon>
        <taxon>ecological metagenomes</taxon>
    </lineage>
</organism>
<sequence length="219" mass="25481">DVVAPLHAKYWGKGEEAFPYMQRVDSDDFIERSAASFYISWEKALERFPEFFPDELREALPAYVNVMEDIYREMGNRTKTVIHGDVRMDNALFGNGIPGLLPVILIDWQNIMISNPLYDIGWMMFTSLPVETRRECEKDVLERYVQQLEADGVQNYSLEQCEKDYDVALLYIIHFTILIAGLFDISTEEKRRLAETGLERSIAAFFDRDCLKMIPQTLQ</sequence>
<evidence type="ECO:0008006" key="2">
    <source>
        <dbReference type="Google" id="ProtNLM"/>
    </source>
</evidence>
<reference evidence="1" key="1">
    <citation type="submission" date="2018-05" db="EMBL/GenBank/DDBJ databases">
        <authorList>
            <person name="Lanie J.A."/>
            <person name="Ng W.-L."/>
            <person name="Kazmierczak K.M."/>
            <person name="Andrzejewski T.M."/>
            <person name="Davidsen T.M."/>
            <person name="Wayne K.J."/>
            <person name="Tettelin H."/>
            <person name="Glass J.I."/>
            <person name="Rusch D."/>
            <person name="Podicherti R."/>
            <person name="Tsui H.-C.T."/>
            <person name="Winkler M.E."/>
        </authorList>
    </citation>
    <scope>NUCLEOTIDE SEQUENCE</scope>
</reference>
<dbReference type="InterPro" id="IPR052961">
    <property type="entry name" value="Oxido-Kinase-like_Enzymes"/>
</dbReference>
<dbReference type="AlphaFoldDB" id="A0A382HDY8"/>
<feature type="non-terminal residue" evidence="1">
    <location>
        <position position="1"/>
    </location>
</feature>
<dbReference type="Gene3D" id="3.90.1200.10">
    <property type="match status" value="1"/>
</dbReference>